<protein>
    <submittedName>
        <fullName evidence="2">Fumarylacetoacetase</fullName>
        <ecNumber evidence="2">3.7.1.2</ecNumber>
    </submittedName>
</protein>
<keyword evidence="2" id="KW-0378">Hydrolase</keyword>
<dbReference type="RefSeq" id="WP_007569930.1">
    <property type="nucleotide sequence ID" value="NZ_AGUD01000006.1"/>
</dbReference>
<dbReference type="Proteomes" id="UP000005143">
    <property type="component" value="Unassembled WGS sequence"/>
</dbReference>
<evidence type="ECO:0000313" key="2">
    <source>
        <dbReference type="EMBL" id="EHN12912.1"/>
    </source>
</evidence>
<dbReference type="PANTHER" id="PTHR43211:SF1">
    <property type="entry name" value="BLL6422 PROTEIN"/>
    <property type="match status" value="1"/>
</dbReference>
<dbReference type="PANTHER" id="PTHR43211">
    <property type="entry name" value="FUMARYLACETOACETATE HYDROLASE"/>
    <property type="match status" value="1"/>
</dbReference>
<dbReference type="InterPro" id="IPR011234">
    <property type="entry name" value="Fumarylacetoacetase-like_C"/>
</dbReference>
<name>H0E0A9_9ACTN</name>
<gene>
    <name evidence="2" type="ORF">PAI11_02170</name>
</gene>
<dbReference type="GO" id="GO:0004334">
    <property type="term" value="F:fumarylacetoacetase activity"/>
    <property type="evidence" value="ECO:0007669"/>
    <property type="project" value="UniProtKB-EC"/>
</dbReference>
<feature type="domain" description="Fumarylacetoacetase-like C-terminal" evidence="1">
    <location>
        <begin position="117"/>
        <end position="306"/>
    </location>
</feature>
<dbReference type="SUPFAM" id="SSF56529">
    <property type="entry name" value="FAH"/>
    <property type="match status" value="1"/>
</dbReference>
<reference evidence="2 3" key="1">
    <citation type="journal article" date="2013" name="Biodegradation">
        <title>Quantitative proteomic analysis of ibuprofen-degrading Patulibacter sp. strain I11.</title>
        <authorList>
            <person name="Almeida B."/>
            <person name="Kjeldal H."/>
            <person name="Lolas I."/>
            <person name="Knudsen A.D."/>
            <person name="Carvalho G."/>
            <person name="Nielsen K.L."/>
            <person name="Barreto Crespo M.T."/>
            <person name="Stensballe A."/>
            <person name="Nielsen J.L."/>
        </authorList>
    </citation>
    <scope>NUCLEOTIDE SEQUENCE [LARGE SCALE GENOMIC DNA]</scope>
    <source>
        <strain evidence="2 3">I11</strain>
    </source>
</reference>
<accession>H0E0A9</accession>
<proteinExistence type="predicted"/>
<dbReference type="Gene3D" id="3.90.850.10">
    <property type="entry name" value="Fumarylacetoacetase-like, C-terminal domain"/>
    <property type="match status" value="1"/>
</dbReference>
<evidence type="ECO:0000313" key="3">
    <source>
        <dbReference type="Proteomes" id="UP000005143"/>
    </source>
</evidence>
<dbReference type="EMBL" id="AGUD01000006">
    <property type="protein sequence ID" value="EHN12912.1"/>
    <property type="molecule type" value="Genomic_DNA"/>
</dbReference>
<dbReference type="Pfam" id="PF01557">
    <property type="entry name" value="FAA_hydrolase"/>
    <property type="match status" value="1"/>
</dbReference>
<comment type="caution">
    <text evidence="2">The sequence shown here is derived from an EMBL/GenBank/DDBJ whole genome shotgun (WGS) entry which is preliminary data.</text>
</comment>
<keyword evidence="3" id="KW-1185">Reference proteome</keyword>
<dbReference type="AlphaFoldDB" id="H0E0A9"/>
<dbReference type="PATRIC" id="fig|1097667.3.peg.216"/>
<dbReference type="InterPro" id="IPR036663">
    <property type="entry name" value="Fumarylacetoacetase_C_sf"/>
</dbReference>
<sequence length="316" mass="34389">MKLRMTAEGLIAHDAERDRWVRLPGEDDLVAFLAEGAPARARAAAALASPDAVEVDPATAVLPFRPRSMRAFMLWESHVIGSSRMLVKHFFPAPIWRIVSAFEKTGRTFPKLKPTKGFYEHPTFYVANHTMVLADGQDMWWPSHTTALDFELELAFVLTKPLVDATPEEALDAVGGWFVLNDWSARDVQADDARHNVFGPVIKSKTFANSIGCDVVTADAFGDWKAATGRVRVDGELWCEGGTAGPAHELGAMLAYASRGERLDAGDVISTGTMPGCCGLELERWIRPGQTVQLEIDGIGTLTNRVSAEAVPATAV</sequence>
<evidence type="ECO:0000259" key="1">
    <source>
        <dbReference type="Pfam" id="PF01557"/>
    </source>
</evidence>
<organism evidence="2 3">
    <name type="scientific">Patulibacter medicamentivorans</name>
    <dbReference type="NCBI Taxonomy" id="1097667"/>
    <lineage>
        <taxon>Bacteria</taxon>
        <taxon>Bacillati</taxon>
        <taxon>Actinomycetota</taxon>
        <taxon>Thermoleophilia</taxon>
        <taxon>Solirubrobacterales</taxon>
        <taxon>Patulibacteraceae</taxon>
        <taxon>Patulibacter</taxon>
    </lineage>
</organism>
<dbReference type="EC" id="3.7.1.2" evidence="2"/>